<evidence type="ECO:0000256" key="1">
    <source>
        <dbReference type="SAM" id="MobiDB-lite"/>
    </source>
</evidence>
<organism evidence="2">
    <name type="scientific">Anopheles atroparvus</name>
    <name type="common">European mosquito</name>
    <dbReference type="NCBI Taxonomy" id="41427"/>
    <lineage>
        <taxon>Eukaryota</taxon>
        <taxon>Metazoa</taxon>
        <taxon>Ecdysozoa</taxon>
        <taxon>Arthropoda</taxon>
        <taxon>Hexapoda</taxon>
        <taxon>Insecta</taxon>
        <taxon>Pterygota</taxon>
        <taxon>Neoptera</taxon>
        <taxon>Endopterygota</taxon>
        <taxon>Diptera</taxon>
        <taxon>Nematocera</taxon>
        <taxon>Culicoidea</taxon>
        <taxon>Culicidae</taxon>
        <taxon>Anophelinae</taxon>
        <taxon>Anopheles</taxon>
    </lineage>
</organism>
<dbReference type="EnsemblMetazoa" id="AATE017345-RA">
    <property type="protein sequence ID" value="AATE017345-PA.1"/>
    <property type="gene ID" value="AATE017345"/>
</dbReference>
<evidence type="ECO:0000313" key="2">
    <source>
        <dbReference type="EnsemblMetazoa" id="AATE017345-PA.1"/>
    </source>
</evidence>
<proteinExistence type="predicted"/>
<sequence length="190" mass="21060">MDALGCSVHLREENPNDQTIADEGEDGKGDVQEPKQVVQGCFRLWILQPVVGNVLQLFGRHVPAKVAHARLIRSNQRFRSVGGLVVLPDETHDGDGITSNRSSFTSPWMTISSSPVTDEPHANFVPKNLAASLRSISKVASPVTTLIFHIRPEPTLDELLCDLFFIIGTFRKAVHMYQWLYPQGGHVLPI</sequence>
<dbReference type="VEuPathDB" id="VectorBase:AATE017345"/>
<feature type="region of interest" description="Disordered" evidence="1">
    <location>
        <begin position="11"/>
        <end position="31"/>
    </location>
</feature>
<reference evidence="2" key="1">
    <citation type="submission" date="2022-08" db="UniProtKB">
        <authorList>
            <consortium name="EnsemblMetazoa"/>
        </authorList>
    </citation>
    <scope>IDENTIFICATION</scope>
    <source>
        <strain evidence="2">EBRO</strain>
    </source>
</reference>
<dbReference type="AlphaFoldDB" id="A0A182JFY4"/>
<accession>A0A182JFY4</accession>
<protein>
    <submittedName>
        <fullName evidence="2">Uncharacterized protein</fullName>
    </submittedName>
</protein>
<name>A0A182JFY4_ANOAO</name>